<feature type="compositionally biased region" description="Basic and acidic residues" evidence="1">
    <location>
        <begin position="23"/>
        <end position="35"/>
    </location>
</feature>
<dbReference type="Proteomes" id="UP001308179">
    <property type="component" value="Unassembled WGS sequence"/>
</dbReference>
<feature type="compositionally biased region" description="Basic residues" evidence="1">
    <location>
        <begin position="472"/>
        <end position="482"/>
    </location>
</feature>
<protein>
    <recommendedName>
        <fullName evidence="2">DUF7924 domain-containing protein</fullName>
    </recommendedName>
</protein>
<dbReference type="PANTHER" id="PTHR42470">
    <property type="entry name" value="VAST DOMAIN-CONTAINING PROTEIN"/>
    <property type="match status" value="1"/>
</dbReference>
<feature type="region of interest" description="Disordered" evidence="1">
    <location>
        <begin position="1"/>
        <end position="57"/>
    </location>
</feature>
<gene>
    <name evidence="3" type="ORF">LTR32_005939</name>
</gene>
<organism evidence="3 4">
    <name type="scientific">Rachicladosporium monterosium</name>
    <dbReference type="NCBI Taxonomy" id="1507873"/>
    <lineage>
        <taxon>Eukaryota</taxon>
        <taxon>Fungi</taxon>
        <taxon>Dikarya</taxon>
        <taxon>Ascomycota</taxon>
        <taxon>Pezizomycotina</taxon>
        <taxon>Dothideomycetes</taxon>
        <taxon>Dothideomycetidae</taxon>
        <taxon>Cladosporiales</taxon>
        <taxon>Cladosporiaceae</taxon>
        <taxon>Rachicladosporium</taxon>
    </lineage>
</organism>
<feature type="compositionally biased region" description="Basic and acidic residues" evidence="1">
    <location>
        <begin position="115"/>
        <end position="127"/>
    </location>
</feature>
<dbReference type="InterPro" id="IPR057684">
    <property type="entry name" value="DUF7924"/>
</dbReference>
<dbReference type="EMBL" id="JAVRRR010000571">
    <property type="protein sequence ID" value="KAK5141518.1"/>
    <property type="molecule type" value="Genomic_DNA"/>
</dbReference>
<proteinExistence type="predicted"/>
<evidence type="ECO:0000313" key="4">
    <source>
        <dbReference type="Proteomes" id="UP001308179"/>
    </source>
</evidence>
<dbReference type="PANTHER" id="PTHR42470:SF2">
    <property type="match status" value="1"/>
</dbReference>
<comment type="caution">
    <text evidence="3">The sequence shown here is derived from an EMBL/GenBank/DDBJ whole genome shotgun (WGS) entry which is preliminary data.</text>
</comment>
<feature type="region of interest" description="Disordered" evidence="1">
    <location>
        <begin position="443"/>
        <end position="482"/>
    </location>
</feature>
<dbReference type="Pfam" id="PF25545">
    <property type="entry name" value="DUF7924"/>
    <property type="match status" value="1"/>
</dbReference>
<feature type="region of interest" description="Disordered" evidence="1">
    <location>
        <begin position="92"/>
        <end position="127"/>
    </location>
</feature>
<evidence type="ECO:0000259" key="2">
    <source>
        <dbReference type="Pfam" id="PF25545"/>
    </source>
</evidence>
<reference evidence="3 4" key="1">
    <citation type="submission" date="2023-08" db="EMBL/GenBank/DDBJ databases">
        <title>Black Yeasts Isolated from many extreme environments.</title>
        <authorList>
            <person name="Coleine C."/>
            <person name="Stajich J.E."/>
            <person name="Selbmann L."/>
        </authorList>
    </citation>
    <scope>NUCLEOTIDE SEQUENCE [LARGE SCALE GENOMIC DNA]</scope>
    <source>
        <strain evidence="3 4">CCFEE 5386</strain>
    </source>
</reference>
<name>A0ABR0L0E3_9PEZI</name>
<evidence type="ECO:0000313" key="3">
    <source>
        <dbReference type="EMBL" id="KAK5141518.1"/>
    </source>
</evidence>
<accession>A0ABR0L0E3</accession>
<feature type="domain" description="DUF7924" evidence="2">
    <location>
        <begin position="177"/>
        <end position="400"/>
    </location>
</feature>
<evidence type="ECO:0000256" key="1">
    <source>
        <dbReference type="SAM" id="MobiDB-lite"/>
    </source>
</evidence>
<feature type="compositionally biased region" description="Polar residues" evidence="1">
    <location>
        <begin position="1"/>
        <end position="12"/>
    </location>
</feature>
<sequence length="482" mass="54784">MLEKCTQQQQDPVSRKRPRTHHDRATPEEPLDERSKRRRRGPAEKCMLVPALPGNLSVEQQHPIAYWAANKRWPRQYLEEGKDMENILARKRSISSRSKETSESAAPSSTNQGEQKSREQKSAEYKKPQYATVLATKGVMMKSSSPGVTKASQGWCKDMLERQQTYPQDTLFREDFFSSTCESVQDKNETRVIRDVALLIVPSAEVLSIRGATHLQCLIDSVNEGWNNSITITRTRPQPDFAVGFRREAFTQDQLDRMHPIVGDFNDQSYFMATWYMYFPFLTCEVKCGAAALDIADRQNAHSTAIAVRAVVELFRTVKREQELHREILAFSISHDHCSARIYGYYAEFGGTETKFYRHTVHKFDFTALGGKEKWTAYKFTKNVYDHWMPMHFERICSAIDQIPAGINFSESQSELHFSEPTGLSQDMSVYTIARASEGSVSARAEDARTFSAGQDATPTPGTSVDEGVVFKKPRKGKGRRG</sequence>
<feature type="compositionally biased region" description="Polar residues" evidence="1">
    <location>
        <begin position="452"/>
        <end position="463"/>
    </location>
</feature>
<keyword evidence="4" id="KW-1185">Reference proteome</keyword>